<sequence>MTVGRPVGVKDSKPRKLMAPRGNKDARNYRYPDSGCPKATRYLGHQSSCLETCPFGECSHVKKDNKKVDNNSANSYIVCKGGG</sequence>
<protein>
    <submittedName>
        <fullName evidence="2">Uncharacterized protein</fullName>
    </submittedName>
</protein>
<proteinExistence type="predicted"/>
<name>A0A0F9KCX3_9ZZZZ</name>
<feature type="region of interest" description="Disordered" evidence="1">
    <location>
        <begin position="1"/>
        <end position="30"/>
    </location>
</feature>
<comment type="caution">
    <text evidence="2">The sequence shown here is derived from an EMBL/GenBank/DDBJ whole genome shotgun (WGS) entry which is preliminary data.</text>
</comment>
<evidence type="ECO:0000256" key="1">
    <source>
        <dbReference type="SAM" id="MobiDB-lite"/>
    </source>
</evidence>
<dbReference type="AlphaFoldDB" id="A0A0F9KCX3"/>
<reference evidence="2" key="1">
    <citation type="journal article" date="2015" name="Nature">
        <title>Complex archaea that bridge the gap between prokaryotes and eukaryotes.</title>
        <authorList>
            <person name="Spang A."/>
            <person name="Saw J.H."/>
            <person name="Jorgensen S.L."/>
            <person name="Zaremba-Niedzwiedzka K."/>
            <person name="Martijn J."/>
            <person name="Lind A.E."/>
            <person name="van Eijk R."/>
            <person name="Schleper C."/>
            <person name="Guy L."/>
            <person name="Ettema T.J."/>
        </authorList>
    </citation>
    <scope>NUCLEOTIDE SEQUENCE</scope>
</reference>
<organism evidence="2">
    <name type="scientific">marine sediment metagenome</name>
    <dbReference type="NCBI Taxonomy" id="412755"/>
    <lineage>
        <taxon>unclassified sequences</taxon>
        <taxon>metagenomes</taxon>
        <taxon>ecological metagenomes</taxon>
    </lineage>
</organism>
<accession>A0A0F9KCX3</accession>
<gene>
    <name evidence="2" type="ORF">LCGC14_1343610</name>
</gene>
<evidence type="ECO:0000313" key="2">
    <source>
        <dbReference type="EMBL" id="KKM80059.1"/>
    </source>
</evidence>
<dbReference type="EMBL" id="LAZR01008239">
    <property type="protein sequence ID" value="KKM80059.1"/>
    <property type="molecule type" value="Genomic_DNA"/>
</dbReference>